<evidence type="ECO:0000313" key="2">
    <source>
        <dbReference type="Proteomes" id="UP001501257"/>
    </source>
</evidence>
<reference evidence="2" key="1">
    <citation type="journal article" date="2019" name="Int. J. Syst. Evol. Microbiol.">
        <title>The Global Catalogue of Microorganisms (GCM) 10K type strain sequencing project: providing services to taxonomists for standard genome sequencing and annotation.</title>
        <authorList>
            <consortium name="The Broad Institute Genomics Platform"/>
            <consortium name="The Broad Institute Genome Sequencing Center for Infectious Disease"/>
            <person name="Wu L."/>
            <person name="Ma J."/>
        </authorList>
    </citation>
    <scope>NUCLEOTIDE SEQUENCE [LARGE SCALE GENOMIC DNA]</scope>
    <source>
        <strain evidence="2">JCM 18952</strain>
    </source>
</reference>
<evidence type="ECO:0000313" key="1">
    <source>
        <dbReference type="EMBL" id="GAA5227794.1"/>
    </source>
</evidence>
<gene>
    <name evidence="1" type="ORF">GCM10025778_23270</name>
</gene>
<accession>A0ABP9TLU8</accession>
<name>A0ABP9TLU8_9MICC</name>
<organism evidence="1 2">
    <name type="scientific">Paeniglutamicibacter antarcticus</name>
    <dbReference type="NCBI Taxonomy" id="494023"/>
    <lineage>
        <taxon>Bacteria</taxon>
        <taxon>Bacillati</taxon>
        <taxon>Actinomycetota</taxon>
        <taxon>Actinomycetes</taxon>
        <taxon>Micrococcales</taxon>
        <taxon>Micrococcaceae</taxon>
        <taxon>Paeniglutamicibacter</taxon>
    </lineage>
</organism>
<comment type="caution">
    <text evidence="1">The sequence shown here is derived from an EMBL/GenBank/DDBJ whole genome shotgun (WGS) entry which is preliminary data.</text>
</comment>
<keyword evidence="2" id="KW-1185">Reference proteome</keyword>
<dbReference type="Proteomes" id="UP001501257">
    <property type="component" value="Unassembled WGS sequence"/>
</dbReference>
<sequence>METSGANTVLYLATSLDGIKWELGESPLIAGASGKWDDTNIYRATILPADGVGGIVADIWYSARSATGKWRTGRTTLRWADPAVETRAPLAAVAQHTNAVESKDSTRNLIANATLLASIGTRPAGTTNNLVGATGQGREAALDAYKFTMPGSAAAFTLVFAGLPVTANLSYTFTFYGASDTDGHPMSARLLWLNSGGTALRTDQPASAIARPRGGRFARIRLTATATAPVGAVTVEAMMANGAGLGTSVIYYWKKAQLEQSAEPTELTPGVADRHVAIARQTRNLSEWLGPVTGTGQAVLAAVTANGAFQAPRLATDNLPPAAENEGVAFYGTTRKMLVHSDGIAGRVMSTMSTRTVRVVAGGATLTHEDEIVVVTAGSFLPPITQTRPIPVGRMFTIKNGSAAAITFLAADGKEVNGSTASTSIPAWGATSVVWTGTMWVTIYPRHRMYAERPALIVWSDDKHPRSTPHAGSERVRRAYLGAACKAFFGRRLRIRNGRFHRRMRAQHSPPIWAVHRDRGFHTEQAMAKPNRPDGMGARRILAMGATFPNVDAVPGRGHRAAHCPGLTRHHVRWDKGGYLVGAEPSPSSSGIRCRWLVWTRTNLSPAHHG</sequence>
<dbReference type="EMBL" id="BAABLK010000034">
    <property type="protein sequence ID" value="GAA5227794.1"/>
    <property type="molecule type" value="Genomic_DNA"/>
</dbReference>
<proteinExistence type="predicted"/>
<protein>
    <submittedName>
        <fullName evidence="1">Uncharacterized protein</fullName>
    </submittedName>
</protein>